<name>A0A1G9V5D5_9SPHI</name>
<feature type="domain" description="Carbohydrate-binding" evidence="1">
    <location>
        <begin position="87"/>
        <end position="184"/>
    </location>
</feature>
<dbReference type="CDD" id="cd09620">
    <property type="entry name" value="CBM9_like_3"/>
    <property type="match status" value="1"/>
</dbReference>
<dbReference type="InterPro" id="IPR010502">
    <property type="entry name" value="Carb-bd_dom_fam9"/>
</dbReference>
<dbReference type="GO" id="GO:0016052">
    <property type="term" value="P:carbohydrate catabolic process"/>
    <property type="evidence" value="ECO:0007669"/>
    <property type="project" value="InterPro"/>
</dbReference>
<dbReference type="SUPFAM" id="SSF49344">
    <property type="entry name" value="CBD9-like"/>
    <property type="match status" value="1"/>
</dbReference>
<dbReference type="EMBL" id="FNHH01000019">
    <property type="protein sequence ID" value="SDM67378.1"/>
    <property type="molecule type" value="Genomic_DNA"/>
</dbReference>
<dbReference type="GO" id="GO:0030246">
    <property type="term" value="F:carbohydrate binding"/>
    <property type="evidence" value="ECO:0007669"/>
    <property type="project" value="InterPro"/>
</dbReference>
<dbReference type="Gene3D" id="2.60.40.1190">
    <property type="match status" value="1"/>
</dbReference>
<protein>
    <submittedName>
        <fullName evidence="2">Carbohydrate family 9 binding domain-like</fullName>
    </submittedName>
</protein>
<dbReference type="PANTHER" id="PTHR35532:SF5">
    <property type="entry name" value="CARBOHYDRATE-BINDING DOMAIN-CONTAINING PROTEIN"/>
    <property type="match status" value="1"/>
</dbReference>
<accession>A0A1G9V5D5</accession>
<dbReference type="GO" id="GO:0004553">
    <property type="term" value="F:hydrolase activity, hydrolyzing O-glycosyl compounds"/>
    <property type="evidence" value="ECO:0007669"/>
    <property type="project" value="InterPro"/>
</dbReference>
<gene>
    <name evidence="2" type="ORF">SAMN05421813_11933</name>
</gene>
<dbReference type="PANTHER" id="PTHR35532">
    <property type="entry name" value="SIMILAR TO POLYHYDROXYALKANOATE DEPOLYMERASE"/>
    <property type="match status" value="1"/>
</dbReference>
<evidence type="ECO:0000313" key="3">
    <source>
        <dbReference type="Proteomes" id="UP000199226"/>
    </source>
</evidence>
<dbReference type="Proteomes" id="UP000199226">
    <property type="component" value="Unassembled WGS sequence"/>
</dbReference>
<keyword evidence="3" id="KW-1185">Reference proteome</keyword>
<proteinExistence type="predicted"/>
<dbReference type="AlphaFoldDB" id="A0A1G9V5D5"/>
<evidence type="ECO:0000259" key="1">
    <source>
        <dbReference type="Pfam" id="PF06452"/>
    </source>
</evidence>
<dbReference type="Pfam" id="PF06452">
    <property type="entry name" value="CBM9_1"/>
    <property type="match status" value="1"/>
</dbReference>
<reference evidence="3" key="1">
    <citation type="submission" date="2016-10" db="EMBL/GenBank/DDBJ databases">
        <authorList>
            <person name="Varghese N."/>
            <person name="Submissions S."/>
        </authorList>
    </citation>
    <scope>NUCLEOTIDE SEQUENCE [LARGE SCALE GENOMIC DNA]</scope>
    <source>
        <strain evidence="3">DSM 24536</strain>
    </source>
</reference>
<evidence type="ECO:0000313" key="2">
    <source>
        <dbReference type="EMBL" id="SDM67378.1"/>
    </source>
</evidence>
<organism evidence="2 3">
    <name type="scientific">Daejeonella rubra</name>
    <dbReference type="NCBI Taxonomy" id="990371"/>
    <lineage>
        <taxon>Bacteria</taxon>
        <taxon>Pseudomonadati</taxon>
        <taxon>Bacteroidota</taxon>
        <taxon>Sphingobacteriia</taxon>
        <taxon>Sphingobacteriales</taxon>
        <taxon>Sphingobacteriaceae</taxon>
        <taxon>Daejeonella</taxon>
    </lineage>
</organism>
<sequence>MPFNTYLYHSLHKISIILLIFHPQSLVYKMLFKSKSQLKFQNLSFLCCFLFVNSFSGFSQSKFSGKEDLLSTPGQYTVVFNPAAPVVDGKLNDAVWQNVPWTEYFKDIEGDKKPAPTWNTRAKMTWDEKGLYIAAELLDPHVWAYLKNYDDIVFYDNDFEIFIDPDNDTHRYYEFEVNAQNTMFDLFMPKPYRNGSGAMIVYNAPGMKWAVDVQGTLNDPSDIDKGWTTEIFIPFSAMPFAKNQNAPVDGDFWRINFSRVEWDTEVKDGKYVKKKDANGKNLPEHNWVWSPQGVVNMHFPERWAYLFFSKKASGASETTFSIPYSEEQKKHLWHVYYLQKDYFQKNRSYATDLSKLGINDLDFSINGEDNKLWMEATSRQFMVYISSGDDVYIVNDEGLVQLLKQNRK</sequence>